<comment type="caution">
    <text evidence="4">The sequence shown here is derived from an EMBL/GenBank/DDBJ whole genome shotgun (WGS) entry which is preliminary data.</text>
</comment>
<dbReference type="AlphaFoldDB" id="A0AAD2CS43"/>
<feature type="chain" id="PRO_5041961044" evidence="3">
    <location>
        <begin position="34"/>
        <end position="807"/>
    </location>
</feature>
<feature type="compositionally biased region" description="Basic and acidic residues" evidence="2">
    <location>
        <begin position="776"/>
        <end position="790"/>
    </location>
</feature>
<keyword evidence="5" id="KW-1185">Reference proteome</keyword>
<sequence length="807" mass="91683">MNRNHRPRRSHDFKRTVLAVSLLLCFNAPLCSGRPNHRLPVAGIFGIGGNKDAEQQSQRRPVPPQYWQQQSSIPPPPPGRTQGPPPGTSSDKGMQSRAEVGSGTIPGPPRLVRQTAIIPPPPPPPKMVLREEEVEEASVQNFTDAQKVTNSAAEKSDLPEEELQDIPHQQYEYEDNSYQLGPPPTQDWYPPPAANQDVWQQSQGYYDPGFLQNELDQSLARENNFMMQLDNLTAAVAVMEQREELHLRQLDVLTERIIDIETQAAEEHNKLAEYEANCTAYALTVESLNDDTEEWQRRCSELMERQANDTATITELRRAIKEKQSEAEEIAIAIENVRLAEKRREHYQKKGAAARKSMFSRLYSFFFGGQEEFEEMSREDAYDMAKSTLLRALQSERGSVHELEGVVASLQQNNSAISEMVESRDSIIDELNNRISVFEEDKVVLKAALRQLQKEIKEEAPKAQKLMDDLAAAESDSERLRNDINSLIQTHQEELNLLQQQISTKQKTISETESNMTAIGTYVDKLEDRLTSFAVTRRDMEAREKRCKEIEEAAVQTESEKKELEAKLETYSREQEELKKLLEELVNERASLQKDNRKLATDSEFRVAEQEQLQLKCTSLECEVQNLTESLEELRSRSGLLESELEATEQEKATLKEKVEQSITTNDELVNVQSHNAKLREELQATKGENQRLEGDLANVTQKVQELLETKNHESVKKEAVAPPPETARDVPLRNLRKQISKATGIHGVITPSTTMLKQGVQRQKLKLPTFAPIRKSPEKVDSPKPEGMARRPPNRPPPPPFQKKDD</sequence>
<dbReference type="EMBL" id="CAKOGP040001112">
    <property type="protein sequence ID" value="CAJ1942848.1"/>
    <property type="molecule type" value="Genomic_DNA"/>
</dbReference>
<reference evidence="4" key="1">
    <citation type="submission" date="2023-08" db="EMBL/GenBank/DDBJ databases">
        <authorList>
            <person name="Audoor S."/>
            <person name="Bilcke G."/>
        </authorList>
    </citation>
    <scope>NUCLEOTIDE SEQUENCE</scope>
</reference>
<feature type="coiled-coil region" evidence="1">
    <location>
        <begin position="257"/>
        <end position="350"/>
    </location>
</feature>
<organism evidence="4 5">
    <name type="scientific">Cylindrotheca closterium</name>
    <dbReference type="NCBI Taxonomy" id="2856"/>
    <lineage>
        <taxon>Eukaryota</taxon>
        <taxon>Sar</taxon>
        <taxon>Stramenopiles</taxon>
        <taxon>Ochrophyta</taxon>
        <taxon>Bacillariophyta</taxon>
        <taxon>Bacillariophyceae</taxon>
        <taxon>Bacillariophycidae</taxon>
        <taxon>Bacillariales</taxon>
        <taxon>Bacillariaceae</taxon>
        <taxon>Cylindrotheca</taxon>
    </lineage>
</organism>
<feature type="coiled-coil region" evidence="1">
    <location>
        <begin position="428"/>
        <end position="515"/>
    </location>
</feature>
<dbReference type="Proteomes" id="UP001295423">
    <property type="component" value="Unassembled WGS sequence"/>
</dbReference>
<evidence type="ECO:0000256" key="3">
    <source>
        <dbReference type="SAM" id="SignalP"/>
    </source>
</evidence>
<keyword evidence="3" id="KW-0732">Signal</keyword>
<name>A0AAD2CS43_9STRA</name>
<feature type="compositionally biased region" description="Pro residues" evidence="2">
    <location>
        <begin position="73"/>
        <end position="87"/>
    </location>
</feature>
<proteinExistence type="predicted"/>
<evidence type="ECO:0000313" key="4">
    <source>
        <dbReference type="EMBL" id="CAJ1942848.1"/>
    </source>
</evidence>
<feature type="coiled-coil region" evidence="1">
    <location>
        <begin position="540"/>
        <end position="710"/>
    </location>
</feature>
<keyword evidence="1" id="KW-0175">Coiled coil</keyword>
<evidence type="ECO:0000313" key="5">
    <source>
        <dbReference type="Proteomes" id="UP001295423"/>
    </source>
</evidence>
<accession>A0AAD2CS43</accession>
<feature type="signal peptide" evidence="3">
    <location>
        <begin position="1"/>
        <end position="33"/>
    </location>
</feature>
<evidence type="ECO:0000256" key="2">
    <source>
        <dbReference type="SAM" id="MobiDB-lite"/>
    </source>
</evidence>
<feature type="region of interest" description="Disordered" evidence="2">
    <location>
        <begin position="760"/>
        <end position="807"/>
    </location>
</feature>
<feature type="region of interest" description="Disordered" evidence="2">
    <location>
        <begin position="51"/>
        <end position="160"/>
    </location>
</feature>
<feature type="compositionally biased region" description="Polar residues" evidence="2">
    <location>
        <begin position="138"/>
        <end position="153"/>
    </location>
</feature>
<gene>
    <name evidence="4" type="ORF">CYCCA115_LOCUS8151</name>
</gene>
<evidence type="ECO:0000256" key="1">
    <source>
        <dbReference type="SAM" id="Coils"/>
    </source>
</evidence>
<dbReference type="Gene3D" id="1.10.287.1490">
    <property type="match status" value="1"/>
</dbReference>
<feature type="compositionally biased region" description="Pro residues" evidence="2">
    <location>
        <begin position="795"/>
        <end position="807"/>
    </location>
</feature>
<protein>
    <submittedName>
        <fullName evidence="4">Uncharacterized protein</fullName>
    </submittedName>
</protein>